<name>A0A1V9Z1H8_ACHHY</name>
<dbReference type="STRING" id="1202772.A0A1V9Z1H8"/>
<dbReference type="PANTHER" id="PTHR13554:SF10">
    <property type="entry name" value="26S PROTEASOME NON-ATPASE REGULATORY SUBUNIT 5"/>
    <property type="match status" value="1"/>
</dbReference>
<dbReference type="SUPFAM" id="SSF48371">
    <property type="entry name" value="ARM repeat"/>
    <property type="match status" value="1"/>
</dbReference>
<evidence type="ECO:0008006" key="3">
    <source>
        <dbReference type="Google" id="ProtNLM"/>
    </source>
</evidence>
<evidence type="ECO:0000313" key="2">
    <source>
        <dbReference type="Proteomes" id="UP000243579"/>
    </source>
</evidence>
<organism evidence="1 2">
    <name type="scientific">Achlya hypogyna</name>
    <name type="common">Oomycete</name>
    <name type="synonym">Protoachlya hypogyna</name>
    <dbReference type="NCBI Taxonomy" id="1202772"/>
    <lineage>
        <taxon>Eukaryota</taxon>
        <taxon>Sar</taxon>
        <taxon>Stramenopiles</taxon>
        <taxon>Oomycota</taxon>
        <taxon>Saprolegniomycetes</taxon>
        <taxon>Saprolegniales</taxon>
        <taxon>Achlyaceae</taxon>
        <taxon>Achlya</taxon>
    </lineage>
</organism>
<reference evidence="1 2" key="1">
    <citation type="journal article" date="2014" name="Genome Biol. Evol.">
        <title>The secreted proteins of Achlya hypogyna and Thraustotheca clavata identify the ancestral oomycete secretome and reveal gene acquisitions by horizontal gene transfer.</title>
        <authorList>
            <person name="Misner I."/>
            <person name="Blouin N."/>
            <person name="Leonard G."/>
            <person name="Richards T.A."/>
            <person name="Lane C.E."/>
        </authorList>
    </citation>
    <scope>NUCLEOTIDE SEQUENCE [LARGE SCALE GENOMIC DNA]</scope>
    <source>
        <strain evidence="1 2">ATCC 48635</strain>
    </source>
</reference>
<dbReference type="InterPro" id="IPR016024">
    <property type="entry name" value="ARM-type_fold"/>
</dbReference>
<keyword evidence="2" id="KW-1185">Reference proteome</keyword>
<dbReference type="Proteomes" id="UP000243579">
    <property type="component" value="Unassembled WGS sequence"/>
</dbReference>
<dbReference type="EMBL" id="JNBR01000497">
    <property type="protein sequence ID" value="OQR91875.1"/>
    <property type="molecule type" value="Genomic_DNA"/>
</dbReference>
<dbReference type="GO" id="GO:0005829">
    <property type="term" value="C:cytosol"/>
    <property type="evidence" value="ECO:0007669"/>
    <property type="project" value="TreeGrafter"/>
</dbReference>
<protein>
    <recommendedName>
        <fullName evidence="3">26S proteasome non-ATPase regulatory subunit 5</fullName>
    </recommendedName>
</protein>
<comment type="caution">
    <text evidence="1">The sequence shown here is derived from an EMBL/GenBank/DDBJ whole genome shotgun (WGS) entry which is preliminary data.</text>
</comment>
<evidence type="ECO:0000313" key="1">
    <source>
        <dbReference type="EMBL" id="OQR91875.1"/>
    </source>
</evidence>
<dbReference type="Pfam" id="PF10508">
    <property type="entry name" value="Proteasom_PSMB"/>
    <property type="match status" value="1"/>
</dbReference>
<dbReference type="Gene3D" id="1.25.10.10">
    <property type="entry name" value="Leucine-rich Repeat Variant"/>
    <property type="match status" value="1"/>
</dbReference>
<dbReference type="GO" id="GO:0043248">
    <property type="term" value="P:proteasome assembly"/>
    <property type="evidence" value="ECO:0007669"/>
    <property type="project" value="InterPro"/>
</dbReference>
<sequence length="517" mass="56577">MDEAWSALSTFHARSVATAGNRDSVLERELVRDFITHVPIPAIFGCLQQASDAGEAKQVKLVCQCLERIFQSPLGADILFQEEMLPFLLAGVEHPEPAARKLTLDMLDHQLLPQYHDRVSDEALLQAISSCILDEDPGIARKASDILLKMVSTPETGHYHNILRLLSEFLKEHLPELSRDNSVEYVRLLETIAKLSSVGDEITRESAGRGLLQPILEGITSKDSLFQLNILDIIPVICTTKAGLQIVFESDMLTHLIQTAQDPFIGGASLRLIGQFSTKAAAAGITSWNWSNAALSKAFLSAIELSFQTGDLLQKIAAMDAIAAFASASVNELGLLLQHKTLMALFLQCATSTVLEVKANCFMAVATILARPTRLGASANAVPDEAAVIWEHHEALFRALGASRPSTMHLLMDTLRQPFEEIRVAVYTLLQAVTAQGHPWGVRTLLTYGGFVEYLLDRSTEPTKTTREWKFALVDGLLASSYRHLLGAPQRQDLDGFLAQGPYAGKSGRAELLLESA</sequence>
<accession>A0A1V9Z1H8</accession>
<dbReference type="InterPro" id="IPR019538">
    <property type="entry name" value="PSMD5"/>
</dbReference>
<proteinExistence type="predicted"/>
<dbReference type="OrthoDB" id="10250600at2759"/>
<gene>
    <name evidence="1" type="ORF">ACHHYP_04281</name>
</gene>
<dbReference type="AlphaFoldDB" id="A0A1V9Z1H8"/>
<dbReference type="InterPro" id="IPR011989">
    <property type="entry name" value="ARM-like"/>
</dbReference>
<dbReference type="PANTHER" id="PTHR13554">
    <property type="entry name" value="26S PROTEASOME NON-ATPASE REGULATORY SUBUNIT 5-RELATED"/>
    <property type="match status" value="1"/>
</dbReference>